<gene>
    <name evidence="1" type="ORF">MMAB1_2065</name>
</gene>
<evidence type="ECO:0000313" key="2">
    <source>
        <dbReference type="Proteomes" id="UP000069850"/>
    </source>
</evidence>
<sequence length="177" mass="19601">MNEVKTMKLLQIGIAALLVLLCFGGVSAIEVTDFAVYLQSPSPDVTDATDVEHVNITPGKIGIQDVATFVFGGTITESHPSYTVQFAVPPGVYNSIQVDMKFYQVEGEWSDLRLKLVDSNNRVLAQDDGPWLPFTENGERHVRYDQRLQEGDKYRVVVEKISLAGDTEFDGTGKMQT</sequence>
<dbReference type="EMBL" id="LT158599">
    <property type="protein sequence ID" value="CVK33278.1"/>
    <property type="molecule type" value="Genomic_DNA"/>
</dbReference>
<dbReference type="Proteomes" id="UP000069850">
    <property type="component" value="Chromosome 1"/>
</dbReference>
<name>A0A0X3BMK2_9EURY</name>
<dbReference type="AlphaFoldDB" id="A0A0X3BMK2"/>
<organism evidence="1 2">
    <name type="scientific">Methanoculleus bourgensis</name>
    <dbReference type="NCBI Taxonomy" id="83986"/>
    <lineage>
        <taxon>Archaea</taxon>
        <taxon>Methanobacteriati</taxon>
        <taxon>Methanobacteriota</taxon>
        <taxon>Stenosarchaea group</taxon>
        <taxon>Methanomicrobia</taxon>
        <taxon>Methanomicrobiales</taxon>
        <taxon>Methanomicrobiaceae</taxon>
        <taxon>Methanoculleus</taxon>
    </lineage>
</organism>
<proteinExistence type="predicted"/>
<protein>
    <submittedName>
        <fullName evidence="1">Uncharacterized protein</fullName>
    </submittedName>
</protein>
<evidence type="ECO:0000313" key="1">
    <source>
        <dbReference type="EMBL" id="CVK33278.1"/>
    </source>
</evidence>
<dbReference type="KEGG" id="mema:MMAB1_2065"/>
<reference evidence="1 2" key="1">
    <citation type="submission" date="2016-01" db="EMBL/GenBank/DDBJ databases">
        <authorList>
            <person name="Manzoor S."/>
        </authorList>
    </citation>
    <scope>NUCLEOTIDE SEQUENCE [LARGE SCALE GENOMIC DNA]</scope>
    <source>
        <strain evidence="1">Methanoculleus sp MAB1</strain>
    </source>
</reference>
<accession>A0A0X3BMK2</accession>